<sequence>MLDHEIMAERASSLGEAERQVIKTIAALAPAAGDRAVRLAEAQKAVWQYFVQRELCGFRRHAEVIRDLNIPPEVLNGLGASHTIRQR</sequence>
<evidence type="ECO:0000313" key="2">
    <source>
        <dbReference type="Proteomes" id="UP000033632"/>
    </source>
</evidence>
<name>A0A0F5FPI7_9HYPH</name>
<keyword evidence="2" id="KW-1185">Reference proteome</keyword>
<dbReference type="OrthoDB" id="9814981at2"/>
<evidence type="ECO:0000313" key="1">
    <source>
        <dbReference type="EMBL" id="KKB10500.1"/>
    </source>
</evidence>
<dbReference type="AlphaFoldDB" id="A0A0F5FPI7"/>
<dbReference type="Pfam" id="PF20370">
    <property type="entry name" value="DUF6665"/>
    <property type="match status" value="1"/>
</dbReference>
<dbReference type="PATRIC" id="fig|443610.3.peg.1761"/>
<dbReference type="STRING" id="443610.VE25_17305"/>
<proteinExistence type="predicted"/>
<reference evidence="1 2" key="1">
    <citation type="submission" date="2015-03" db="EMBL/GenBank/DDBJ databases">
        <authorList>
            <person name="Hassan Y.I."/>
            <person name="Lepp D."/>
            <person name="Li X.-Z."/>
            <person name="Zhou T."/>
        </authorList>
    </citation>
    <scope>NUCLEOTIDE SEQUENCE [LARGE SCALE GENOMIC DNA]</scope>
    <source>
        <strain evidence="1 2">BD-c194</strain>
    </source>
</reference>
<dbReference type="Proteomes" id="UP000033632">
    <property type="component" value="Unassembled WGS sequence"/>
</dbReference>
<comment type="caution">
    <text evidence="1">The sequence shown here is derived from an EMBL/GenBank/DDBJ whole genome shotgun (WGS) entry which is preliminary data.</text>
</comment>
<accession>A0A0F5FPI7</accession>
<dbReference type="EMBL" id="JZEX01000147">
    <property type="protein sequence ID" value="KKB10500.1"/>
    <property type="molecule type" value="Genomic_DNA"/>
</dbReference>
<gene>
    <name evidence="1" type="ORF">VE25_17305</name>
</gene>
<organism evidence="1 2">
    <name type="scientific">Devosia geojensis</name>
    <dbReference type="NCBI Taxonomy" id="443610"/>
    <lineage>
        <taxon>Bacteria</taxon>
        <taxon>Pseudomonadati</taxon>
        <taxon>Pseudomonadota</taxon>
        <taxon>Alphaproteobacteria</taxon>
        <taxon>Hyphomicrobiales</taxon>
        <taxon>Devosiaceae</taxon>
        <taxon>Devosia</taxon>
    </lineage>
</organism>
<dbReference type="InterPro" id="IPR046606">
    <property type="entry name" value="DUF6665"/>
</dbReference>
<protein>
    <submittedName>
        <fullName evidence="1">Uncharacterized protein</fullName>
    </submittedName>
</protein>